<feature type="transmembrane region" description="Helical" evidence="7">
    <location>
        <begin position="78"/>
        <end position="96"/>
    </location>
</feature>
<keyword evidence="3" id="KW-1003">Cell membrane</keyword>
<keyword evidence="4 7" id="KW-0812">Transmembrane</keyword>
<dbReference type="PANTHER" id="PTHR34857:SF2">
    <property type="entry name" value="SLL0384 PROTEIN"/>
    <property type="match status" value="1"/>
</dbReference>
<evidence type="ECO:0000256" key="1">
    <source>
        <dbReference type="ARBA" id="ARBA00004651"/>
    </source>
</evidence>
<dbReference type="InterPro" id="IPR003339">
    <property type="entry name" value="ABC/ECF_trnsptr_transmembrane"/>
</dbReference>
<reference evidence="8" key="1">
    <citation type="submission" date="2014-02" db="EMBL/GenBank/DDBJ databases">
        <title>Expanding our view of genomic diversity in Candidatus Accumulibacter clades.</title>
        <authorList>
            <person name="Skennerton C.T."/>
            <person name="Barr J.J."/>
            <person name="Slater F.R."/>
            <person name="Bond P.L."/>
            <person name="Tyson G.W."/>
        </authorList>
    </citation>
    <scope>NUCLEOTIDE SEQUENCE [LARGE SCALE GENOMIC DNA]</scope>
</reference>
<gene>
    <name evidence="8" type="primary">nikQ</name>
    <name evidence="8" type="ORF">AW08_00354</name>
</gene>
<dbReference type="Pfam" id="PF02361">
    <property type="entry name" value="CbiQ"/>
    <property type="match status" value="1"/>
</dbReference>
<dbReference type="CDD" id="cd16914">
    <property type="entry name" value="EcfT"/>
    <property type="match status" value="1"/>
</dbReference>
<evidence type="ECO:0000256" key="3">
    <source>
        <dbReference type="ARBA" id="ARBA00022475"/>
    </source>
</evidence>
<name>A0A011NWX8_9PROT</name>
<dbReference type="InterPro" id="IPR012809">
    <property type="entry name" value="ECF_CbiQ"/>
</dbReference>
<protein>
    <submittedName>
        <fullName evidence="8">Energy-coupling factor transporter transmembrane protein NikQ</fullName>
    </submittedName>
</protein>
<dbReference type="NCBIfam" id="TIGR02454">
    <property type="entry name" value="ECF_T_CbiQ"/>
    <property type="match status" value="1"/>
</dbReference>
<keyword evidence="5 7" id="KW-1133">Transmembrane helix</keyword>
<organism evidence="8 9">
    <name type="scientific">Candidatus Accumulibacter adjunctus</name>
    <dbReference type="NCBI Taxonomy" id="1454001"/>
    <lineage>
        <taxon>Bacteria</taxon>
        <taxon>Pseudomonadati</taxon>
        <taxon>Pseudomonadota</taxon>
        <taxon>Betaproteobacteria</taxon>
        <taxon>Candidatus Accumulibacter</taxon>
    </lineage>
</organism>
<comment type="similarity">
    <text evidence="2">Belongs to the CbiQ family.</text>
</comment>
<keyword evidence="6 7" id="KW-0472">Membrane</keyword>
<dbReference type="InterPro" id="IPR051611">
    <property type="entry name" value="ECF_transporter_component"/>
</dbReference>
<evidence type="ECO:0000256" key="4">
    <source>
        <dbReference type="ARBA" id="ARBA00022692"/>
    </source>
</evidence>
<dbReference type="PANTHER" id="PTHR34857">
    <property type="entry name" value="SLL0384 PROTEIN"/>
    <property type="match status" value="1"/>
</dbReference>
<dbReference type="AlphaFoldDB" id="A0A011NWX8"/>
<evidence type="ECO:0000256" key="7">
    <source>
        <dbReference type="SAM" id="Phobius"/>
    </source>
</evidence>
<evidence type="ECO:0000256" key="5">
    <source>
        <dbReference type="ARBA" id="ARBA00022989"/>
    </source>
</evidence>
<accession>A0A011NWX8</accession>
<dbReference type="EMBL" id="JFAX01000002">
    <property type="protein sequence ID" value="EXI69147.1"/>
    <property type="molecule type" value="Genomic_DNA"/>
</dbReference>
<evidence type="ECO:0000313" key="8">
    <source>
        <dbReference type="EMBL" id="EXI69147.1"/>
    </source>
</evidence>
<proteinExistence type="inferred from homology"/>
<dbReference type="STRING" id="1454001.AW08_00354"/>
<comment type="subcellular location">
    <subcellularLocation>
        <location evidence="1">Cell membrane</location>
        <topology evidence="1">Multi-pass membrane protein</topology>
    </subcellularLocation>
</comment>
<dbReference type="GO" id="GO:0006824">
    <property type="term" value="P:cobalt ion transport"/>
    <property type="evidence" value="ECO:0007669"/>
    <property type="project" value="InterPro"/>
</dbReference>
<feature type="transmembrane region" description="Helical" evidence="7">
    <location>
        <begin position="102"/>
        <end position="121"/>
    </location>
</feature>
<evidence type="ECO:0000313" key="9">
    <source>
        <dbReference type="Proteomes" id="UP000020218"/>
    </source>
</evidence>
<sequence>MTRIDASSSHLSYLDSLAYRDSPIHRLDPRVKLITTLLFIVCVVSFAKYEVSALLPFAIYPLILLALARLPPGYILRHLLLAVPFALCIGLFNPLFDRATLLHVGSIGISGGWISFASIMLRFALTVSAALILVASTGFDSLCLALARLGVPRPFVVQLLLLYRYLFVLVDEAMRLSRARAQRSFGRRGMELSVVASLLAQLLLRTLDRAQRIYLAMQCRGFDGEVRLLRPLRIGGRDVAFLTGWTAVLLGLRFLDPAPALGHAFGELLPW</sequence>
<evidence type="ECO:0000256" key="6">
    <source>
        <dbReference type="ARBA" id="ARBA00023136"/>
    </source>
</evidence>
<dbReference type="Proteomes" id="UP000020218">
    <property type="component" value="Unassembled WGS sequence"/>
</dbReference>
<dbReference type="GO" id="GO:0043190">
    <property type="term" value="C:ATP-binding cassette (ABC) transporter complex"/>
    <property type="evidence" value="ECO:0007669"/>
    <property type="project" value="InterPro"/>
</dbReference>
<evidence type="ECO:0000256" key="2">
    <source>
        <dbReference type="ARBA" id="ARBA00008564"/>
    </source>
</evidence>
<keyword evidence="9" id="KW-1185">Reference proteome</keyword>
<comment type="caution">
    <text evidence="8">The sequence shown here is derived from an EMBL/GenBank/DDBJ whole genome shotgun (WGS) entry which is preliminary data.</text>
</comment>
<dbReference type="PATRIC" id="fig|1454001.3.peg.354"/>